<name>A0ABR2ULG6_9PEZI</name>
<gene>
    <name evidence="1" type="ORF">SUNI508_10489</name>
</gene>
<comment type="caution">
    <text evidence="1">The sequence shown here is derived from an EMBL/GenBank/DDBJ whole genome shotgun (WGS) entry which is preliminary data.</text>
</comment>
<reference evidence="1 2" key="1">
    <citation type="journal article" date="2024" name="J. Plant Pathol.">
        <title>Sequence and assembly of the genome of Seiridium unicorne, isolate CBS 538.82, causal agent of cypress canker disease.</title>
        <authorList>
            <person name="Scali E."/>
            <person name="Rocca G.D."/>
            <person name="Danti R."/>
            <person name="Garbelotto M."/>
            <person name="Barberini S."/>
            <person name="Baroncelli R."/>
            <person name="Emiliani G."/>
        </authorList>
    </citation>
    <scope>NUCLEOTIDE SEQUENCE [LARGE SCALE GENOMIC DNA]</scope>
    <source>
        <strain evidence="1 2">BM-138-508</strain>
    </source>
</reference>
<dbReference type="EMBL" id="JARVKF010000416">
    <property type="protein sequence ID" value="KAK9415465.1"/>
    <property type="molecule type" value="Genomic_DNA"/>
</dbReference>
<organism evidence="1 2">
    <name type="scientific">Seiridium unicorne</name>
    <dbReference type="NCBI Taxonomy" id="138068"/>
    <lineage>
        <taxon>Eukaryota</taxon>
        <taxon>Fungi</taxon>
        <taxon>Dikarya</taxon>
        <taxon>Ascomycota</taxon>
        <taxon>Pezizomycotina</taxon>
        <taxon>Sordariomycetes</taxon>
        <taxon>Xylariomycetidae</taxon>
        <taxon>Amphisphaeriales</taxon>
        <taxon>Sporocadaceae</taxon>
        <taxon>Seiridium</taxon>
    </lineage>
</organism>
<dbReference type="Proteomes" id="UP001408356">
    <property type="component" value="Unassembled WGS sequence"/>
</dbReference>
<proteinExistence type="predicted"/>
<evidence type="ECO:0000313" key="1">
    <source>
        <dbReference type="EMBL" id="KAK9415465.1"/>
    </source>
</evidence>
<accession>A0ABR2ULG6</accession>
<evidence type="ECO:0008006" key="3">
    <source>
        <dbReference type="Google" id="ProtNLM"/>
    </source>
</evidence>
<sequence>MGRLLLSLPAEVLAACFSYFVPDPPPTDYRRMHPNYSYDRRTYRALRKLCQTSKRCQEIARPLLYHTVIMYKPTQAVALLLALLSNGMGPAIRNFACLIPIHADCLVFGQWITMMETVLRAGPDARQKLNQMRLFTRHVQGGCAAGFMCRIIRMCLKHMTSGKDILLRLPGTPDIDYNEIKHGALTYKLVEELSVHDTWNIIRLQLPLWRSLWTPETSEAVEATFIFLNPRATRIDLCGDQGNWSDLYRSVRARLGPGVLNDTHAEARFSACHLSRVEDLRLLQSQTNPFWIRRLLKQSPNLNHLTYTFGDELCEDEYGSTLNNEYVTLNTALLEGSTKLQSLHLERHLDLDNDIEPGSTHNLISCLSVFYKLKVLTIDIALLSGTGIRLTNTSNPPNLANLLPKSLEVVEFIERWHWSEHNLMTGGVLDVVEFYDNWVKKFLLGFFENCRHGVFPNVRRVTLKAYPKYECGGHLRSAAGVPALRSTFEDLGIAFIWKCHSL</sequence>
<evidence type="ECO:0000313" key="2">
    <source>
        <dbReference type="Proteomes" id="UP001408356"/>
    </source>
</evidence>
<keyword evidence="2" id="KW-1185">Reference proteome</keyword>
<protein>
    <recommendedName>
        <fullName evidence="3">F-box domain-containing protein</fullName>
    </recommendedName>
</protein>